<evidence type="ECO:0000256" key="3">
    <source>
        <dbReference type="ARBA" id="ARBA00014595"/>
    </source>
</evidence>
<gene>
    <name evidence="5" type="primary">Tmem177_0</name>
    <name evidence="5" type="ORF">GTO93_0021605</name>
</gene>
<dbReference type="PANTHER" id="PTHR21824:SF4">
    <property type="entry name" value="TRANSMEMBRANE PROTEIN 177"/>
    <property type="match status" value="1"/>
</dbReference>
<proteinExistence type="inferred from homology"/>
<organism evidence="5 6">
    <name type="scientific">Polyodon spathula</name>
    <name type="common">North American paddlefish</name>
    <name type="synonym">Squalus spathula</name>
    <dbReference type="NCBI Taxonomy" id="7913"/>
    <lineage>
        <taxon>Eukaryota</taxon>
        <taxon>Metazoa</taxon>
        <taxon>Chordata</taxon>
        <taxon>Craniata</taxon>
        <taxon>Vertebrata</taxon>
        <taxon>Euteleostomi</taxon>
        <taxon>Actinopterygii</taxon>
        <taxon>Chondrostei</taxon>
        <taxon>Acipenseriformes</taxon>
        <taxon>Polyodontidae</taxon>
        <taxon>Polyodon</taxon>
    </lineage>
</organism>
<evidence type="ECO:0000256" key="2">
    <source>
        <dbReference type="ARBA" id="ARBA00005794"/>
    </source>
</evidence>
<reference evidence="5" key="1">
    <citation type="journal article" date="2021" name="Cell">
        <title>Tracing the genetic footprints of vertebrate landing in non-teleost ray-finned fishes.</title>
        <authorList>
            <person name="Bi X."/>
            <person name="Wang K."/>
            <person name="Yang L."/>
            <person name="Pan H."/>
            <person name="Jiang H."/>
            <person name="Wei Q."/>
            <person name="Fang M."/>
            <person name="Yu H."/>
            <person name="Zhu C."/>
            <person name="Cai Y."/>
            <person name="He Y."/>
            <person name="Gan X."/>
            <person name="Zeng H."/>
            <person name="Yu D."/>
            <person name="Zhu Y."/>
            <person name="Jiang H."/>
            <person name="Qiu Q."/>
            <person name="Yang H."/>
            <person name="Zhang Y.E."/>
            <person name="Wang W."/>
            <person name="Zhu M."/>
            <person name="He S."/>
            <person name="Zhang G."/>
        </authorList>
    </citation>
    <scope>NUCLEOTIDE SEQUENCE</scope>
    <source>
        <strain evidence="5">Pddl_001</strain>
    </source>
</reference>
<keyword evidence="4" id="KW-0812">Transmembrane</keyword>
<feature type="non-terminal residue" evidence="5">
    <location>
        <position position="1"/>
    </location>
</feature>
<sequence>MTGQFNRKLTRFVQKYRTGLLAASCGGIFTVNILYHVFPEETYRKLYQAWHKGEPVSLSDKLQSTFQEVLKDAGVSSPQRSASTQWQLGYPGPLPVLMLASLPTSTALPTGWS</sequence>
<dbReference type="EMBL" id="JAAWVQ010138735">
    <property type="protein sequence ID" value="MBN3284690.1"/>
    <property type="molecule type" value="Genomic_DNA"/>
</dbReference>
<keyword evidence="4" id="KW-1133">Transmembrane helix</keyword>
<protein>
    <recommendedName>
        <fullName evidence="3">Transmembrane protein 177</fullName>
    </recommendedName>
</protein>
<keyword evidence="4" id="KW-0472">Membrane</keyword>
<dbReference type="Proteomes" id="UP001166093">
    <property type="component" value="Unassembled WGS sequence"/>
</dbReference>
<dbReference type="PANTHER" id="PTHR21824">
    <property type="entry name" value="TRANSMEMBRANE PROTEIN 177"/>
    <property type="match status" value="1"/>
</dbReference>
<dbReference type="InterPro" id="IPR026620">
    <property type="entry name" value="TMEM177"/>
</dbReference>
<comment type="function">
    <text evidence="1">Plays a role in the early steps of cytochrome c oxidase subunit II (MT-CO2/COX2) maturation and is required for the stabilization of COX20 and the newly synthesized MT-CO2/COX2 protein.</text>
</comment>
<evidence type="ECO:0000256" key="4">
    <source>
        <dbReference type="SAM" id="Phobius"/>
    </source>
</evidence>
<name>A0ABS2YDA8_POLSP</name>
<feature type="transmembrane region" description="Helical" evidence="4">
    <location>
        <begin position="20"/>
        <end position="38"/>
    </location>
</feature>
<comment type="similarity">
    <text evidence="2">Belongs to the TMEM177 family.</text>
</comment>
<comment type="caution">
    <text evidence="5">The sequence shown here is derived from an EMBL/GenBank/DDBJ whole genome shotgun (WGS) entry which is preliminary data.</text>
</comment>
<feature type="non-terminal residue" evidence="5">
    <location>
        <position position="113"/>
    </location>
</feature>
<evidence type="ECO:0000313" key="5">
    <source>
        <dbReference type="EMBL" id="MBN3284690.1"/>
    </source>
</evidence>
<accession>A0ABS2YDA8</accession>
<evidence type="ECO:0000256" key="1">
    <source>
        <dbReference type="ARBA" id="ARBA00003998"/>
    </source>
</evidence>
<evidence type="ECO:0000313" key="6">
    <source>
        <dbReference type="Proteomes" id="UP001166093"/>
    </source>
</evidence>
<keyword evidence="6" id="KW-1185">Reference proteome</keyword>